<keyword evidence="2" id="KW-1185">Reference proteome</keyword>
<reference evidence="2" key="1">
    <citation type="submission" date="2017-04" db="EMBL/GenBank/DDBJ databases">
        <authorList>
            <person name="Varghese N."/>
            <person name="Submissions S."/>
        </authorList>
    </citation>
    <scope>NUCLEOTIDE SEQUENCE [LARGE SCALE GENOMIC DNA]</scope>
    <source>
        <strain evidence="2">K3S</strain>
    </source>
</reference>
<dbReference type="RefSeq" id="WP_085099956.1">
    <property type="nucleotide sequence ID" value="NZ_FWZU01000002.1"/>
</dbReference>
<dbReference type="STRING" id="1519643.SAMN06295933_1266"/>
<protein>
    <submittedName>
        <fullName evidence="1">Uncharacterized protein</fullName>
    </submittedName>
</protein>
<evidence type="ECO:0000313" key="1">
    <source>
        <dbReference type="EMBL" id="SMF03128.1"/>
    </source>
</evidence>
<dbReference type="EMBL" id="FWZU01000002">
    <property type="protein sequence ID" value="SMF03128.1"/>
    <property type="molecule type" value="Genomic_DNA"/>
</dbReference>
<evidence type="ECO:0000313" key="2">
    <source>
        <dbReference type="Proteomes" id="UP000192906"/>
    </source>
</evidence>
<dbReference type="AlphaFoldDB" id="A0A1X7CU36"/>
<proteinExistence type="predicted"/>
<dbReference type="OrthoDB" id="5459973at2"/>
<name>A0A1X7CU36_9BACT</name>
<accession>A0A1X7CU36</accession>
<gene>
    <name evidence="1" type="ORF">SAMN06295933_1266</name>
</gene>
<organism evidence="1 2">
    <name type="scientific">Desulfovibrio gilichinskyi</name>
    <dbReference type="NCBI Taxonomy" id="1519643"/>
    <lineage>
        <taxon>Bacteria</taxon>
        <taxon>Pseudomonadati</taxon>
        <taxon>Thermodesulfobacteriota</taxon>
        <taxon>Desulfovibrionia</taxon>
        <taxon>Desulfovibrionales</taxon>
        <taxon>Desulfovibrionaceae</taxon>
        <taxon>Desulfovibrio</taxon>
    </lineage>
</organism>
<sequence length="106" mass="12055">MNGFDMMAEAKMRQWEKDKKDGCKSASVKDTVSVSSGESLEKQLYADIKRLIKQSFQAGPVEQKQMLKEAEKLQIQLSARLERSGYNNISKYFSDEIKKLKAGNSE</sequence>
<dbReference type="Proteomes" id="UP000192906">
    <property type="component" value="Unassembled WGS sequence"/>
</dbReference>